<dbReference type="PANTHER" id="PTHR43811:SF19">
    <property type="entry name" value="39 KDA FK506-BINDING NUCLEAR PROTEIN"/>
    <property type="match status" value="1"/>
</dbReference>
<dbReference type="EMBL" id="NPEF01000167">
    <property type="protein sequence ID" value="PJZ92147.1"/>
    <property type="molecule type" value="Genomic_DNA"/>
</dbReference>
<feature type="signal peptide" evidence="7">
    <location>
        <begin position="1"/>
        <end position="21"/>
    </location>
</feature>
<dbReference type="Pfam" id="PF00254">
    <property type="entry name" value="FKBP_C"/>
    <property type="match status" value="1"/>
</dbReference>
<evidence type="ECO:0000256" key="4">
    <source>
        <dbReference type="ARBA" id="ARBA00023235"/>
    </source>
</evidence>
<comment type="similarity">
    <text evidence="2 6">Belongs to the FKBP-type PPIase family.</text>
</comment>
<evidence type="ECO:0000313" key="9">
    <source>
        <dbReference type="EMBL" id="MDV6235247.1"/>
    </source>
</evidence>
<dbReference type="Proteomes" id="UP000232122">
    <property type="component" value="Unassembled WGS sequence"/>
</dbReference>
<reference evidence="9" key="3">
    <citation type="submission" date="2023-10" db="EMBL/GenBank/DDBJ databases">
        <authorList>
            <person name="Picardeau M."/>
            <person name="Thibeaux R."/>
        </authorList>
    </citation>
    <scope>NUCLEOTIDE SEQUENCE</scope>
    <source>
        <strain evidence="9">ATI7-C-A5</strain>
    </source>
</reference>
<keyword evidence="7" id="KW-0732">Signal</keyword>
<feature type="domain" description="PPIase FKBP-type" evidence="8">
    <location>
        <begin position="41"/>
        <end position="129"/>
    </location>
</feature>
<dbReference type="FunFam" id="3.10.50.40:FF:000006">
    <property type="entry name" value="Peptidyl-prolyl cis-trans isomerase"/>
    <property type="match status" value="1"/>
</dbReference>
<organism evidence="10">
    <name type="scientific">Leptospira ellisii</name>
    <dbReference type="NCBI Taxonomy" id="2023197"/>
    <lineage>
        <taxon>Bacteria</taxon>
        <taxon>Pseudomonadati</taxon>
        <taxon>Spirochaetota</taxon>
        <taxon>Spirochaetia</taxon>
        <taxon>Leptospirales</taxon>
        <taxon>Leptospiraceae</taxon>
        <taxon>Leptospira</taxon>
    </lineage>
</organism>
<dbReference type="PANTHER" id="PTHR43811">
    <property type="entry name" value="FKBP-TYPE PEPTIDYL-PROLYL CIS-TRANS ISOMERASE FKPA"/>
    <property type="match status" value="1"/>
</dbReference>
<keyword evidence="3 5" id="KW-0697">Rotamase</keyword>
<dbReference type="InterPro" id="IPR046357">
    <property type="entry name" value="PPIase_dom_sf"/>
</dbReference>
<feature type="chain" id="PRO_5044577158" description="Peptidyl-prolyl cis-trans isomerase" evidence="7">
    <location>
        <begin position="22"/>
        <end position="129"/>
    </location>
</feature>
<dbReference type="EC" id="5.2.1.8" evidence="6"/>
<protein>
    <recommendedName>
        <fullName evidence="6">Peptidyl-prolyl cis-trans isomerase</fullName>
        <ecNumber evidence="6">5.2.1.8</ecNumber>
    </recommendedName>
</protein>
<dbReference type="Gene3D" id="3.10.50.40">
    <property type="match status" value="1"/>
</dbReference>
<comment type="catalytic activity">
    <reaction evidence="1 5 6">
        <text>[protein]-peptidylproline (omega=180) = [protein]-peptidylproline (omega=0)</text>
        <dbReference type="Rhea" id="RHEA:16237"/>
        <dbReference type="Rhea" id="RHEA-COMP:10747"/>
        <dbReference type="Rhea" id="RHEA-COMP:10748"/>
        <dbReference type="ChEBI" id="CHEBI:83833"/>
        <dbReference type="ChEBI" id="CHEBI:83834"/>
        <dbReference type="EC" id="5.2.1.8"/>
    </reaction>
</comment>
<name>A0A2N0B6H2_9LEPT</name>
<comment type="caution">
    <text evidence="10">The sequence shown here is derived from an EMBL/GenBank/DDBJ whole genome shotgun (WGS) entry which is preliminary data.</text>
</comment>
<evidence type="ECO:0000259" key="8">
    <source>
        <dbReference type="PROSITE" id="PS50059"/>
    </source>
</evidence>
<reference evidence="9 11" key="2">
    <citation type="journal article" date="2018" name="Microb. Genom.">
        <title>Deciphering the unexplored Leptospira diversity from soils uncovers genomic evolution to virulence.</title>
        <authorList>
            <person name="Thibeaux R."/>
            <person name="Iraola G."/>
            <person name="Ferres I."/>
            <person name="Bierque E."/>
            <person name="Girault D."/>
            <person name="Soupe-Gilbert M.E."/>
            <person name="Picardeau M."/>
            <person name="Goarant C."/>
        </authorList>
    </citation>
    <scope>NUCLEOTIDE SEQUENCE [LARGE SCALE GENOMIC DNA]</scope>
    <source>
        <strain evidence="9 11">ATI7-C-A5</strain>
    </source>
</reference>
<keyword evidence="11" id="KW-1185">Reference proteome</keyword>
<evidence type="ECO:0000313" key="11">
    <source>
        <dbReference type="Proteomes" id="UP000232122"/>
    </source>
</evidence>
<evidence type="ECO:0000256" key="3">
    <source>
        <dbReference type="ARBA" id="ARBA00023110"/>
    </source>
</evidence>
<keyword evidence="4 5" id="KW-0413">Isomerase</keyword>
<evidence type="ECO:0000256" key="1">
    <source>
        <dbReference type="ARBA" id="ARBA00000971"/>
    </source>
</evidence>
<evidence type="ECO:0000256" key="6">
    <source>
        <dbReference type="RuleBase" id="RU003915"/>
    </source>
</evidence>
<dbReference type="EMBL" id="NPEF02000005">
    <property type="protein sequence ID" value="MDV6235247.1"/>
    <property type="molecule type" value="Genomic_DNA"/>
</dbReference>
<dbReference type="OrthoDB" id="9812109at2"/>
<dbReference type="InterPro" id="IPR001179">
    <property type="entry name" value="PPIase_FKBP_dom"/>
</dbReference>
<dbReference type="AlphaFoldDB" id="A0A2N0B6H2"/>
<evidence type="ECO:0000256" key="7">
    <source>
        <dbReference type="SAM" id="SignalP"/>
    </source>
</evidence>
<dbReference type="GO" id="GO:0003755">
    <property type="term" value="F:peptidyl-prolyl cis-trans isomerase activity"/>
    <property type="evidence" value="ECO:0007669"/>
    <property type="project" value="UniProtKB-UniRule"/>
</dbReference>
<dbReference type="RefSeq" id="WP_100765422.1">
    <property type="nucleotide sequence ID" value="NZ_NPEF02000005.1"/>
</dbReference>
<dbReference type="SUPFAM" id="SSF54534">
    <property type="entry name" value="FKBP-like"/>
    <property type="match status" value="1"/>
</dbReference>
<evidence type="ECO:0000313" key="10">
    <source>
        <dbReference type="EMBL" id="PJZ92147.1"/>
    </source>
</evidence>
<sequence length="129" mass="14006">MKRVYLMVTAVILWANVSAFAEGDLIIKDIRVGTGKEAFSGSNVTVHYVGTLTNGKKFDSSRDRRAPFTFNLGAGEVIKGWDRGVRGMKEGGIRKLTIPPELGYGSRGAGASIPPNSTLIFEVELLKVY</sequence>
<evidence type="ECO:0000256" key="5">
    <source>
        <dbReference type="PROSITE-ProRule" id="PRU00277"/>
    </source>
</evidence>
<dbReference type="PROSITE" id="PS50059">
    <property type="entry name" value="FKBP_PPIASE"/>
    <property type="match status" value="1"/>
</dbReference>
<evidence type="ECO:0000256" key="2">
    <source>
        <dbReference type="ARBA" id="ARBA00006577"/>
    </source>
</evidence>
<proteinExistence type="inferred from homology"/>
<accession>A0A2N0B6H2</accession>
<reference evidence="10" key="1">
    <citation type="submission" date="2017-07" db="EMBL/GenBank/DDBJ databases">
        <title>Leptospira spp. isolated from tropical soils.</title>
        <authorList>
            <person name="Thibeaux R."/>
            <person name="Iraola G."/>
            <person name="Ferres I."/>
            <person name="Bierque E."/>
            <person name="Girault D."/>
            <person name="Soupe-Gilbert M.-E."/>
            <person name="Picardeau M."/>
            <person name="Goarant C."/>
        </authorList>
    </citation>
    <scope>NUCLEOTIDE SEQUENCE [LARGE SCALE GENOMIC DNA]</scope>
    <source>
        <strain evidence="10">ATI7-C-A5</strain>
    </source>
</reference>
<gene>
    <name evidence="9" type="ORF">CH379_006360</name>
    <name evidence="10" type="ORF">CH379_14815</name>
</gene>